<accession>A0A506Y0J5</accession>
<evidence type="ECO:0000313" key="1">
    <source>
        <dbReference type="EMBL" id="TPW75007.1"/>
    </source>
</evidence>
<dbReference type="RefSeq" id="WP_141164035.1">
    <property type="nucleotide sequence ID" value="NZ_VHQG01000003.1"/>
</dbReference>
<name>A0A506Y0J5_9MICO</name>
<comment type="caution">
    <text evidence="1">The sequence shown here is derived from an EMBL/GenBank/DDBJ whole genome shotgun (WGS) entry which is preliminary data.</text>
</comment>
<dbReference type="EMBL" id="VHQG01000003">
    <property type="protein sequence ID" value="TPW75007.1"/>
    <property type="molecule type" value="Genomic_DNA"/>
</dbReference>
<dbReference type="AlphaFoldDB" id="A0A506Y0J5"/>
<dbReference type="Proteomes" id="UP000316252">
    <property type="component" value="Unassembled WGS sequence"/>
</dbReference>
<dbReference type="OrthoDB" id="6048299at2"/>
<sequence length="226" mass="24198">MTATWAQGAPTESRYSGVGFEPAAEAAGVAVSGWARVAVAVHAVGPTPAPVVMRLDVASYAPILIDFRERAFEAKLPIGQYPSAPDSVLVHQATMAEGDAAVFPLPGADLDKLLWRVGFTCFGDAPAPWLIPGERYKLNRWPNFVELTHHMDHIRMAAALANAHYSADELAAAAGTDRSSAQRLINAFTLMRVVEASAVAAVPVTVPARADAPRSLFRRLREKLGM</sequence>
<evidence type="ECO:0000313" key="2">
    <source>
        <dbReference type="Proteomes" id="UP000316252"/>
    </source>
</evidence>
<reference evidence="1 2" key="1">
    <citation type="submission" date="2019-06" db="EMBL/GenBank/DDBJ databases">
        <authorList>
            <person name="Li F."/>
        </authorList>
    </citation>
    <scope>NUCLEOTIDE SEQUENCE [LARGE SCALE GENOMIC DNA]</scope>
    <source>
        <strain evidence="1 2">10F1D-1</strain>
    </source>
</reference>
<proteinExistence type="predicted"/>
<keyword evidence="2" id="KW-1185">Reference proteome</keyword>
<gene>
    <name evidence="1" type="ORF">FJ657_12350</name>
</gene>
<organism evidence="1 2">
    <name type="scientific">Schumannella soli</name>
    <dbReference type="NCBI Taxonomy" id="2590779"/>
    <lineage>
        <taxon>Bacteria</taxon>
        <taxon>Bacillati</taxon>
        <taxon>Actinomycetota</taxon>
        <taxon>Actinomycetes</taxon>
        <taxon>Micrococcales</taxon>
        <taxon>Microbacteriaceae</taxon>
        <taxon>Schumannella</taxon>
    </lineage>
</organism>
<protein>
    <submittedName>
        <fullName evidence="1">Uncharacterized protein</fullName>
    </submittedName>
</protein>